<gene>
    <name evidence="1" type="ORF">QQX02_12825</name>
</gene>
<dbReference type="InterPro" id="IPR051490">
    <property type="entry name" value="THEM6_lcsJ_thioesterase"/>
</dbReference>
<dbReference type="PANTHER" id="PTHR12475">
    <property type="match status" value="1"/>
</dbReference>
<protein>
    <submittedName>
        <fullName evidence="1">Acyl-CoA thioesterase</fullName>
        <ecNumber evidence="1">3.1.2.-</ecNumber>
    </submittedName>
</protein>
<proteinExistence type="predicted"/>
<dbReference type="GO" id="GO:0016787">
    <property type="term" value="F:hydrolase activity"/>
    <property type="evidence" value="ECO:0007669"/>
    <property type="project" value="UniProtKB-KW"/>
</dbReference>
<dbReference type="PANTHER" id="PTHR12475:SF4">
    <property type="entry name" value="PROTEIN THEM6"/>
    <property type="match status" value="1"/>
</dbReference>
<evidence type="ECO:0000313" key="2">
    <source>
        <dbReference type="Proteomes" id="UP001172708"/>
    </source>
</evidence>
<dbReference type="CDD" id="cd00586">
    <property type="entry name" value="4HBT"/>
    <property type="match status" value="1"/>
</dbReference>
<keyword evidence="1" id="KW-0378">Hydrolase</keyword>
<dbReference type="RefSeq" id="WP_301143555.1">
    <property type="nucleotide sequence ID" value="NZ_JAUHQA010000001.1"/>
</dbReference>
<dbReference type="InterPro" id="IPR029069">
    <property type="entry name" value="HotDog_dom_sf"/>
</dbReference>
<keyword evidence="2" id="KW-1185">Reference proteome</keyword>
<dbReference type="Gene3D" id="3.10.129.10">
    <property type="entry name" value="Hotdog Thioesterase"/>
    <property type="match status" value="1"/>
</dbReference>
<sequence length="173" mass="19896">MNLWLRLLRVRLAAHRGERIGLWDTVVTRFRVALTDLDTVGHMNNGRYLTLLDLGRLDLMVQSGFWRRCRVRGWFPVVAGQTITYWKDLTIGQSFDVHTRVAGVDERWVYLEQTFRRGDVEHARALIRACFVERGRGRVPAADLEAELGGFPDHLGVPDWVRSWTTHSAAKVA</sequence>
<accession>A0ABT8GKJ0</accession>
<reference evidence="1" key="1">
    <citation type="submission" date="2023-06" db="EMBL/GenBank/DDBJ databases">
        <title>Egi l300058.</title>
        <authorList>
            <person name="Gao L."/>
            <person name="Fang B.-Z."/>
            <person name="Li W.-J."/>
        </authorList>
    </citation>
    <scope>NUCLEOTIDE SEQUENCE</scope>
    <source>
        <strain evidence="1">EGI L300058</strain>
    </source>
</reference>
<dbReference type="EMBL" id="JAUHQA010000001">
    <property type="protein sequence ID" value="MDN4481806.1"/>
    <property type="molecule type" value="Genomic_DNA"/>
</dbReference>
<dbReference type="EC" id="3.1.2.-" evidence="1"/>
<dbReference type="Proteomes" id="UP001172708">
    <property type="component" value="Unassembled WGS sequence"/>
</dbReference>
<name>A0ABT8GKJ0_9MICO</name>
<comment type="caution">
    <text evidence="1">The sequence shown here is derived from an EMBL/GenBank/DDBJ whole genome shotgun (WGS) entry which is preliminary data.</text>
</comment>
<dbReference type="SUPFAM" id="SSF54637">
    <property type="entry name" value="Thioesterase/thiol ester dehydrase-isomerase"/>
    <property type="match status" value="1"/>
</dbReference>
<organism evidence="1 2">
    <name type="scientific">Demequina muriae</name>
    <dbReference type="NCBI Taxonomy" id="3051664"/>
    <lineage>
        <taxon>Bacteria</taxon>
        <taxon>Bacillati</taxon>
        <taxon>Actinomycetota</taxon>
        <taxon>Actinomycetes</taxon>
        <taxon>Micrococcales</taxon>
        <taxon>Demequinaceae</taxon>
        <taxon>Demequina</taxon>
    </lineage>
</organism>
<dbReference type="Pfam" id="PF13279">
    <property type="entry name" value="4HBT_2"/>
    <property type="match status" value="1"/>
</dbReference>
<evidence type="ECO:0000313" key="1">
    <source>
        <dbReference type="EMBL" id="MDN4481806.1"/>
    </source>
</evidence>